<evidence type="ECO:0000313" key="2">
    <source>
        <dbReference type="EMBL" id="KAG6573040.1"/>
    </source>
</evidence>
<reference evidence="2 3" key="1">
    <citation type="journal article" date="2021" name="Hortic Res">
        <title>The domestication of Cucurbita argyrosperma as revealed by the genome of its wild relative.</title>
        <authorList>
            <person name="Barrera-Redondo J."/>
            <person name="Sanchez-de la Vega G."/>
            <person name="Aguirre-Liguori J.A."/>
            <person name="Castellanos-Morales G."/>
            <person name="Gutierrez-Guerrero Y.T."/>
            <person name="Aguirre-Dugua X."/>
            <person name="Aguirre-Planter E."/>
            <person name="Tenaillon M.I."/>
            <person name="Lira-Saade R."/>
            <person name="Eguiarte L.E."/>
        </authorList>
    </citation>
    <scope>NUCLEOTIDE SEQUENCE [LARGE SCALE GENOMIC DNA]</scope>
    <source>
        <strain evidence="2">JBR-2021</strain>
    </source>
</reference>
<organism evidence="2 3">
    <name type="scientific">Cucurbita argyrosperma subsp. sororia</name>
    <dbReference type="NCBI Taxonomy" id="37648"/>
    <lineage>
        <taxon>Eukaryota</taxon>
        <taxon>Viridiplantae</taxon>
        <taxon>Streptophyta</taxon>
        <taxon>Embryophyta</taxon>
        <taxon>Tracheophyta</taxon>
        <taxon>Spermatophyta</taxon>
        <taxon>Magnoliopsida</taxon>
        <taxon>eudicotyledons</taxon>
        <taxon>Gunneridae</taxon>
        <taxon>Pentapetalae</taxon>
        <taxon>rosids</taxon>
        <taxon>fabids</taxon>
        <taxon>Cucurbitales</taxon>
        <taxon>Cucurbitaceae</taxon>
        <taxon>Cucurbiteae</taxon>
        <taxon>Cucurbita</taxon>
    </lineage>
</organism>
<dbReference type="Proteomes" id="UP000685013">
    <property type="component" value="Chromosome 18"/>
</dbReference>
<keyword evidence="3" id="KW-1185">Reference proteome</keyword>
<evidence type="ECO:0000313" key="3">
    <source>
        <dbReference type="Proteomes" id="UP000685013"/>
    </source>
</evidence>
<dbReference type="EMBL" id="JAGKQH010000018">
    <property type="protein sequence ID" value="KAG6573040.1"/>
    <property type="molecule type" value="Genomic_DNA"/>
</dbReference>
<dbReference type="AlphaFoldDB" id="A0AAV6M087"/>
<evidence type="ECO:0000256" key="1">
    <source>
        <dbReference type="SAM" id="SignalP"/>
    </source>
</evidence>
<keyword evidence="1" id="KW-0732">Signal</keyword>
<proteinExistence type="predicted"/>
<feature type="chain" id="PRO_5043764606" evidence="1">
    <location>
        <begin position="26"/>
        <end position="86"/>
    </location>
</feature>
<gene>
    <name evidence="2" type="ORF">SDJN03_26927</name>
</gene>
<comment type="caution">
    <text evidence="2">The sequence shown here is derived from an EMBL/GenBank/DDBJ whole genome shotgun (WGS) entry which is preliminary data.</text>
</comment>
<sequence length="86" mass="8983">MAARFLLLLGVLAFLCLSPASFLHGAPVGFDGNPGGGGGGGMVRRPNERVMTKIAAMWGAFEAEPVLEGVRDVLLALQLRAAGDFR</sequence>
<protein>
    <submittedName>
        <fullName evidence="2">Uncharacterized protein</fullName>
    </submittedName>
</protein>
<feature type="signal peptide" evidence="1">
    <location>
        <begin position="1"/>
        <end position="25"/>
    </location>
</feature>
<name>A0AAV6M087_9ROSI</name>
<accession>A0AAV6M087</accession>
<feature type="non-terminal residue" evidence="2">
    <location>
        <position position="1"/>
    </location>
</feature>